<feature type="compositionally biased region" description="Low complexity" evidence="3">
    <location>
        <begin position="149"/>
        <end position="161"/>
    </location>
</feature>
<proteinExistence type="inferred from homology"/>
<accession>C1B2E8</accession>
<dbReference type="Proteomes" id="UP000002212">
    <property type="component" value="Chromosome"/>
</dbReference>
<feature type="domain" description="Low molecular weight antigen MTB12-like C-terminal" evidence="5">
    <location>
        <begin position="167"/>
        <end position="278"/>
    </location>
</feature>
<sequence>MSSVRRGWNLLRTPHERNRSSLSRIRKGYANNSLVEHVSLSEDEMRSQEKSGSMSVVTVAVAAGVSAVVSAIVVSIGVVGMVLLDRGNTAPPQTIVAAFPSQAPAAPTSAAPSARPGAAAPPAAVQSAPPVAPPPAAAPAPAVPPPPAVAEEPPAAEETVAPQAPPVLSEGQLAGKLQLLLDPGTAPEIKAGELEAGEAGLGMIGPVADALALAGPAYSWTVVGPVSVDGDLLTAQLKTSLVGFGDRFQPITWIWLDGNWKLTNESGCALAAMAMVPCPA</sequence>
<gene>
    <name evidence="6" type="ordered locus">ROP_23250</name>
</gene>
<reference evidence="6 7" key="1">
    <citation type="submission" date="2009-03" db="EMBL/GenBank/DDBJ databases">
        <title>Comparison of the complete genome sequences of Rhodococcus erythropolis PR4 and Rhodococcus opacus B4.</title>
        <authorList>
            <person name="Takarada H."/>
            <person name="Sekine M."/>
            <person name="Hosoyama A."/>
            <person name="Yamada R."/>
            <person name="Fujisawa T."/>
            <person name="Omata S."/>
            <person name="Shimizu A."/>
            <person name="Tsukatani N."/>
            <person name="Tanikawa S."/>
            <person name="Fujita N."/>
            <person name="Harayama S."/>
        </authorList>
    </citation>
    <scope>NUCLEOTIDE SEQUENCE [LARGE SCALE GENOMIC DNA]</scope>
    <source>
        <strain evidence="6 7">B4</strain>
    </source>
</reference>
<feature type="region of interest" description="Disordered" evidence="3">
    <location>
        <begin position="104"/>
        <end position="161"/>
    </location>
</feature>
<evidence type="ECO:0000259" key="5">
    <source>
        <dbReference type="Pfam" id="PF26580"/>
    </source>
</evidence>
<evidence type="ECO:0000256" key="1">
    <source>
        <dbReference type="ARBA" id="ARBA00022729"/>
    </source>
</evidence>
<evidence type="ECO:0000313" key="6">
    <source>
        <dbReference type="EMBL" id="BAH50572.1"/>
    </source>
</evidence>
<feature type="compositionally biased region" description="Low complexity" evidence="3">
    <location>
        <begin position="104"/>
        <end position="129"/>
    </location>
</feature>
<feature type="transmembrane region" description="Helical" evidence="4">
    <location>
        <begin position="56"/>
        <end position="84"/>
    </location>
</feature>
<dbReference type="HOGENOM" id="CLU_993490_0_0_11"/>
<dbReference type="InterPro" id="IPR058644">
    <property type="entry name" value="Mtb12-like_C"/>
</dbReference>
<dbReference type="KEGG" id="rop:ROP_23250"/>
<dbReference type="STRING" id="632772.ROP_23250"/>
<evidence type="ECO:0000256" key="2">
    <source>
        <dbReference type="ARBA" id="ARBA00093774"/>
    </source>
</evidence>
<protein>
    <recommendedName>
        <fullName evidence="5">Low molecular weight antigen MTB12-like C-terminal domain-containing protein</fullName>
    </recommendedName>
</protein>
<keyword evidence="4" id="KW-0812">Transmembrane</keyword>
<evidence type="ECO:0000313" key="7">
    <source>
        <dbReference type="Proteomes" id="UP000002212"/>
    </source>
</evidence>
<feature type="compositionally biased region" description="Pro residues" evidence="3">
    <location>
        <begin position="130"/>
        <end position="148"/>
    </location>
</feature>
<keyword evidence="1" id="KW-0732">Signal</keyword>
<comment type="similarity">
    <text evidence="2">Belongs to the MTB12 family.</text>
</comment>
<organism evidence="6 7">
    <name type="scientific">Rhodococcus opacus (strain B4)</name>
    <dbReference type="NCBI Taxonomy" id="632772"/>
    <lineage>
        <taxon>Bacteria</taxon>
        <taxon>Bacillati</taxon>
        <taxon>Actinomycetota</taxon>
        <taxon>Actinomycetes</taxon>
        <taxon>Mycobacteriales</taxon>
        <taxon>Nocardiaceae</taxon>
        <taxon>Rhodococcus</taxon>
    </lineage>
</organism>
<dbReference type="EMBL" id="AP011115">
    <property type="protein sequence ID" value="BAH50572.1"/>
    <property type="molecule type" value="Genomic_DNA"/>
</dbReference>
<name>C1B2E8_RHOOB</name>
<dbReference type="PATRIC" id="fig|632772.20.peg.2422"/>
<dbReference type="Pfam" id="PF26580">
    <property type="entry name" value="Mtb12_C"/>
    <property type="match status" value="1"/>
</dbReference>
<evidence type="ECO:0000256" key="4">
    <source>
        <dbReference type="SAM" id="Phobius"/>
    </source>
</evidence>
<keyword evidence="4" id="KW-1133">Transmembrane helix</keyword>
<evidence type="ECO:0000256" key="3">
    <source>
        <dbReference type="SAM" id="MobiDB-lite"/>
    </source>
</evidence>
<keyword evidence="4" id="KW-0472">Membrane</keyword>
<dbReference type="AlphaFoldDB" id="C1B2E8"/>